<feature type="domain" description="RING-type" evidence="2">
    <location>
        <begin position="512"/>
        <end position="557"/>
    </location>
</feature>
<dbReference type="Gene3D" id="3.30.40.10">
    <property type="entry name" value="Zinc/RING finger domain, C3HC4 (zinc finger)"/>
    <property type="match status" value="1"/>
</dbReference>
<keyword evidence="4" id="KW-1185">Reference proteome</keyword>
<proteinExistence type="predicted"/>
<dbReference type="EMBL" id="CAJVQB010006914">
    <property type="protein sequence ID" value="CAG8693800.1"/>
    <property type="molecule type" value="Genomic_DNA"/>
</dbReference>
<evidence type="ECO:0000259" key="2">
    <source>
        <dbReference type="PROSITE" id="PS50089"/>
    </source>
</evidence>
<reference evidence="3 4" key="1">
    <citation type="submission" date="2021-06" db="EMBL/GenBank/DDBJ databases">
        <authorList>
            <person name="Kallberg Y."/>
            <person name="Tangrot J."/>
            <person name="Rosling A."/>
        </authorList>
    </citation>
    <scope>NUCLEOTIDE SEQUENCE [LARGE SCALE GENOMIC DNA]</scope>
    <source>
        <strain evidence="3 4">120-4 pot B 10/14</strain>
    </source>
</reference>
<feature type="non-terminal residue" evidence="3">
    <location>
        <position position="764"/>
    </location>
</feature>
<protein>
    <submittedName>
        <fullName evidence="3">15614_t:CDS:1</fullName>
    </submittedName>
</protein>
<keyword evidence="1" id="KW-0863">Zinc-finger</keyword>
<dbReference type="InterPro" id="IPR013083">
    <property type="entry name" value="Znf_RING/FYVE/PHD"/>
</dbReference>
<keyword evidence="1" id="KW-0862">Zinc</keyword>
<dbReference type="CDD" id="cd16448">
    <property type="entry name" value="RING-H2"/>
    <property type="match status" value="1"/>
</dbReference>
<gene>
    <name evidence="3" type="ORF">GMARGA_LOCUS11686</name>
</gene>
<sequence length="764" mass="89263">MLYQAAQKQIKTIFHNDDVVILNEMNFTINSYSYLFVYNQLHSNTAITLFDLLPNLLNDSTELIDEEIHFNNQNIVESVIKLVEKDAYLDYIKEISIEIADFNPIGVLHPVKIHPERNLHQLFRGFVEELNMDNIPIPVLVSIPVYKKFEANNPEISLCIYKWHNQNEYLDFCYVSERRKNEYKQLVYIDSKHKEQKYLCHYCLHVYFAKKGFKEHLPKYNKSYLYRGPDALKKFIKRIKGELLNIQADLFAPAEMIMVLGDLETYNNVTECWICKGPFLKPALEVVQKLEEAKYNLLEIKEWESCMEKEYSKKKEVQKKYQEALSALNLKVKDYDHINGNYQGPAYDSYNKKLRIGSFETKIKTKDIYKDQAKRPDIFDLNYSGNLFLMKNKTKGIPIGETVCLKPKMYLVLPAGHDFKTSNDPDSEDPKKKHTEKDPNNYIKALAVKMFSKEEAYTERLENYRKRYEDNDLYSSLEELYELYYHIAKEKNHESSPETIASGVEVSELDSCSICNEEIFLHILKKSFTVLTCGHTVHHLCLKNLRETMFTYPVNNCSAEIEIIEKSLLMRAPSQRSMSIDEGSQDPLIFDKISSKKRKQAKKESHILKDLIKELSTGPEAPQDPVTRKESAVNFNDLYNNITYAETQNEIINQEVITSYYLLGKALENRYDYYKKSNPKQTAQALVNNDIRSQLPNSVSDNLLRKKKEWALKIYDLFSEIGIEKIQRVKSLTVSSISNLSQDEIDQILNLQNKYLLRHIAHFL</sequence>
<evidence type="ECO:0000313" key="3">
    <source>
        <dbReference type="EMBL" id="CAG8693800.1"/>
    </source>
</evidence>
<comment type="caution">
    <text evidence="3">The sequence shown here is derived from an EMBL/GenBank/DDBJ whole genome shotgun (WGS) entry which is preliminary data.</text>
</comment>
<dbReference type="InterPro" id="IPR001841">
    <property type="entry name" value="Znf_RING"/>
</dbReference>
<evidence type="ECO:0000256" key="1">
    <source>
        <dbReference type="PROSITE-ProRule" id="PRU00175"/>
    </source>
</evidence>
<dbReference type="PROSITE" id="PS50089">
    <property type="entry name" value="ZF_RING_2"/>
    <property type="match status" value="1"/>
</dbReference>
<dbReference type="Proteomes" id="UP000789901">
    <property type="component" value="Unassembled WGS sequence"/>
</dbReference>
<accession>A0ABN7UXA3</accession>
<evidence type="ECO:0000313" key="4">
    <source>
        <dbReference type="Proteomes" id="UP000789901"/>
    </source>
</evidence>
<keyword evidence="1" id="KW-0479">Metal-binding</keyword>
<dbReference type="SUPFAM" id="SSF57850">
    <property type="entry name" value="RING/U-box"/>
    <property type="match status" value="1"/>
</dbReference>
<name>A0ABN7UXA3_GIGMA</name>
<organism evidence="3 4">
    <name type="scientific">Gigaspora margarita</name>
    <dbReference type="NCBI Taxonomy" id="4874"/>
    <lineage>
        <taxon>Eukaryota</taxon>
        <taxon>Fungi</taxon>
        <taxon>Fungi incertae sedis</taxon>
        <taxon>Mucoromycota</taxon>
        <taxon>Glomeromycotina</taxon>
        <taxon>Glomeromycetes</taxon>
        <taxon>Diversisporales</taxon>
        <taxon>Gigasporaceae</taxon>
        <taxon>Gigaspora</taxon>
    </lineage>
</organism>